<name>A0A1H5RIY8_9PSEU</name>
<organism evidence="1 2">
    <name type="scientific">Amycolatopsis pretoriensis</name>
    <dbReference type="NCBI Taxonomy" id="218821"/>
    <lineage>
        <taxon>Bacteria</taxon>
        <taxon>Bacillati</taxon>
        <taxon>Actinomycetota</taxon>
        <taxon>Actinomycetes</taxon>
        <taxon>Pseudonocardiales</taxon>
        <taxon>Pseudonocardiaceae</taxon>
        <taxon>Amycolatopsis</taxon>
    </lineage>
</organism>
<gene>
    <name evidence="1" type="ORF">SAMN05421837_11457</name>
</gene>
<keyword evidence="2" id="KW-1185">Reference proteome</keyword>
<dbReference type="Proteomes" id="UP000198878">
    <property type="component" value="Unassembled WGS sequence"/>
</dbReference>
<protein>
    <submittedName>
        <fullName evidence="1">Uncharacterized protein</fullName>
    </submittedName>
</protein>
<accession>A0A1H5RIY8</accession>
<proteinExistence type="predicted"/>
<dbReference type="EMBL" id="FNUJ01000014">
    <property type="protein sequence ID" value="SEF37497.1"/>
    <property type="molecule type" value="Genomic_DNA"/>
</dbReference>
<evidence type="ECO:0000313" key="2">
    <source>
        <dbReference type="Proteomes" id="UP000198878"/>
    </source>
</evidence>
<evidence type="ECO:0000313" key="1">
    <source>
        <dbReference type="EMBL" id="SEF37497.1"/>
    </source>
</evidence>
<reference evidence="2" key="1">
    <citation type="submission" date="2016-10" db="EMBL/GenBank/DDBJ databases">
        <authorList>
            <person name="Varghese N."/>
            <person name="Submissions S."/>
        </authorList>
    </citation>
    <scope>NUCLEOTIDE SEQUENCE [LARGE SCALE GENOMIC DNA]</scope>
    <source>
        <strain evidence="2">DSM 44654</strain>
    </source>
</reference>
<sequence>MFASLPPVGKAVWTASPHTQGLAAQVSYLPLSQGSVNAM</sequence>
<dbReference type="AlphaFoldDB" id="A0A1H5RIY8"/>